<evidence type="ECO:0000256" key="3">
    <source>
        <dbReference type="PROSITE-ProRule" id="PRU00742"/>
    </source>
</evidence>
<dbReference type="AlphaFoldDB" id="A0A3G4VIX4"/>
<dbReference type="PROSITE" id="PS51409">
    <property type="entry name" value="ARGINASE_2"/>
    <property type="match status" value="1"/>
</dbReference>
<dbReference type="GO" id="GO:0033389">
    <property type="term" value="P:putrescine biosynthetic process from arginine, via agmatine"/>
    <property type="evidence" value="ECO:0007669"/>
    <property type="project" value="TreeGrafter"/>
</dbReference>
<dbReference type="Pfam" id="PF00491">
    <property type="entry name" value="Arginase"/>
    <property type="match status" value="1"/>
</dbReference>
<protein>
    <submittedName>
        <fullName evidence="4">Uncharacterized protein</fullName>
    </submittedName>
</protein>
<evidence type="ECO:0000313" key="5">
    <source>
        <dbReference type="Proteomes" id="UP000279760"/>
    </source>
</evidence>
<reference evidence="4 5" key="1">
    <citation type="submission" date="2018-11" db="EMBL/GenBank/DDBJ databases">
        <title>Complete Genome Sequence of Vbrio mediterranei 117-T6: a Potential Pathogen Bacteria Isolated from the Conchocelis of Pyropia.</title>
        <authorList>
            <person name="Liu Q."/>
        </authorList>
    </citation>
    <scope>NUCLEOTIDE SEQUENCE [LARGE SCALE GENOMIC DNA]</scope>
    <source>
        <strain evidence="4 5">117-T6</strain>
    </source>
</reference>
<dbReference type="GO" id="GO:0046872">
    <property type="term" value="F:metal ion binding"/>
    <property type="evidence" value="ECO:0007669"/>
    <property type="project" value="UniProtKB-KW"/>
</dbReference>
<dbReference type="Proteomes" id="UP000279760">
    <property type="component" value="Chromosome 2"/>
</dbReference>
<dbReference type="InterPro" id="IPR023696">
    <property type="entry name" value="Ureohydrolase_dom_sf"/>
</dbReference>
<proteinExistence type="inferred from homology"/>
<dbReference type="PANTHER" id="PTHR11358:SF26">
    <property type="entry name" value="GUANIDINO ACID HYDROLASE, MITOCHONDRIAL"/>
    <property type="match status" value="1"/>
</dbReference>
<dbReference type="PANTHER" id="PTHR11358">
    <property type="entry name" value="ARGINASE/AGMATINASE"/>
    <property type="match status" value="1"/>
</dbReference>
<evidence type="ECO:0000313" key="4">
    <source>
        <dbReference type="EMBL" id="AYV24149.1"/>
    </source>
</evidence>
<evidence type="ECO:0000256" key="1">
    <source>
        <dbReference type="ARBA" id="ARBA00022723"/>
    </source>
</evidence>
<dbReference type="InterPro" id="IPR006035">
    <property type="entry name" value="Ureohydrolase"/>
</dbReference>
<dbReference type="EMBL" id="CP033578">
    <property type="protein sequence ID" value="AYV24149.1"/>
    <property type="molecule type" value="Genomic_DNA"/>
</dbReference>
<name>A0A3G4VIX4_9VIBR</name>
<keyword evidence="2" id="KW-0378">Hydrolase</keyword>
<sequence length="388" mass="43231">MRGNTMSNVKKWPAIDPEKVAKYKHIWENVSAADNLDPEVAAYLARVKEQGGGKGIEQMSFINKDYLGFYQAPFSQDLDNTDVVIYGMGIEKCSPTGSSHKFAPQRLRHLSKMGMGTVGDNGEIPFEWCRVSDYGNWDSLGQFELKAEVEQLTELLHHMVVEKDCTPLIFGGDHTIPYPTMRALGEKYGPLRVIHFDAHYDLSTRADFDYPYTSGHWLPKLYSEGLADPERTVQIGMRGRQTALVKGNHIAFGTTGFTTNEVYEQGVDAVADKIIELCGDGGPVYFTFDLDALDTAFCRSNSSPDPFGLTHLQVYDIIRKVKASGKVRLVGADIAEYTPDTDPTDKDGIIAAGFGWELLCWLAEERKKENGGENRHTVWHQAFGSVSL</sequence>
<gene>
    <name evidence="4" type="ORF">ECB94_23055</name>
</gene>
<evidence type="ECO:0000256" key="2">
    <source>
        <dbReference type="ARBA" id="ARBA00022801"/>
    </source>
</evidence>
<dbReference type="Gene3D" id="3.40.800.10">
    <property type="entry name" value="Ureohydrolase domain"/>
    <property type="match status" value="1"/>
</dbReference>
<keyword evidence="1" id="KW-0479">Metal-binding</keyword>
<organism evidence="4 5">
    <name type="scientific">Vibrio mediterranei</name>
    <dbReference type="NCBI Taxonomy" id="689"/>
    <lineage>
        <taxon>Bacteria</taxon>
        <taxon>Pseudomonadati</taxon>
        <taxon>Pseudomonadota</taxon>
        <taxon>Gammaproteobacteria</taxon>
        <taxon>Vibrionales</taxon>
        <taxon>Vibrionaceae</taxon>
        <taxon>Vibrio</taxon>
    </lineage>
</organism>
<comment type="similarity">
    <text evidence="3">Belongs to the arginase family.</text>
</comment>
<dbReference type="SUPFAM" id="SSF52768">
    <property type="entry name" value="Arginase/deacetylase"/>
    <property type="match status" value="1"/>
</dbReference>
<dbReference type="GO" id="GO:0008783">
    <property type="term" value="F:agmatinase activity"/>
    <property type="evidence" value="ECO:0007669"/>
    <property type="project" value="TreeGrafter"/>
</dbReference>
<accession>A0A3G4VIX4</accession>